<protein>
    <submittedName>
        <fullName evidence="3">HNH endonuclease</fullName>
    </submittedName>
</protein>
<organism evidence="3 4">
    <name type="scientific">Aeromicrobium senzhongii</name>
    <dbReference type="NCBI Taxonomy" id="2663859"/>
    <lineage>
        <taxon>Bacteria</taxon>
        <taxon>Bacillati</taxon>
        <taxon>Actinomycetota</taxon>
        <taxon>Actinomycetes</taxon>
        <taxon>Propionibacteriales</taxon>
        <taxon>Nocardioidaceae</taxon>
        <taxon>Aeromicrobium</taxon>
    </lineage>
</organism>
<keyword evidence="1" id="KW-0732">Signal</keyword>
<dbReference type="InterPro" id="IPR011089">
    <property type="entry name" value="GmrSD_C"/>
</dbReference>
<gene>
    <name evidence="3" type="ORF">IBG24_04705</name>
</gene>
<dbReference type="GO" id="GO:0004519">
    <property type="term" value="F:endonuclease activity"/>
    <property type="evidence" value="ECO:0007669"/>
    <property type="project" value="UniProtKB-KW"/>
</dbReference>
<proteinExistence type="predicted"/>
<accession>A0A8I0EUJ2</accession>
<feature type="domain" description="GmrSD restriction endonucleases C-terminal" evidence="2">
    <location>
        <begin position="91"/>
        <end position="226"/>
    </location>
</feature>
<keyword evidence="3" id="KW-0378">Hydrolase</keyword>
<keyword evidence="3" id="KW-0255">Endonuclease</keyword>
<evidence type="ECO:0000259" key="2">
    <source>
        <dbReference type="Pfam" id="PF07510"/>
    </source>
</evidence>
<reference evidence="3" key="1">
    <citation type="submission" date="2020-09" db="EMBL/GenBank/DDBJ databases">
        <title>Novel species in genus Aeromicrobium.</title>
        <authorList>
            <person name="Zhang G."/>
        </authorList>
    </citation>
    <scope>NUCLEOTIDE SEQUENCE</scope>
    <source>
        <strain evidence="3">Zg-636</strain>
    </source>
</reference>
<dbReference type="PANTHER" id="PTHR24094:SF15">
    <property type="entry name" value="AMP-DEPENDENT SYNTHETASE_LIGASE DOMAIN-CONTAINING PROTEIN-RELATED"/>
    <property type="match status" value="1"/>
</dbReference>
<evidence type="ECO:0000256" key="1">
    <source>
        <dbReference type="SAM" id="SignalP"/>
    </source>
</evidence>
<dbReference type="PANTHER" id="PTHR24094">
    <property type="entry name" value="SECRETED PROTEIN"/>
    <property type="match status" value="1"/>
</dbReference>
<dbReference type="EMBL" id="JACTVM010000001">
    <property type="protein sequence ID" value="MBC9225612.1"/>
    <property type="molecule type" value="Genomic_DNA"/>
</dbReference>
<dbReference type="Pfam" id="PF07510">
    <property type="entry name" value="GmrSD_C"/>
    <property type="match status" value="1"/>
</dbReference>
<feature type="chain" id="PRO_5038570774" evidence="1">
    <location>
        <begin position="22"/>
        <end position="234"/>
    </location>
</feature>
<name>A0A8I0EUJ2_9ACTN</name>
<dbReference type="Proteomes" id="UP000620591">
    <property type="component" value="Unassembled WGS sequence"/>
</dbReference>
<evidence type="ECO:0000313" key="4">
    <source>
        <dbReference type="Proteomes" id="UP000620591"/>
    </source>
</evidence>
<evidence type="ECO:0000313" key="3">
    <source>
        <dbReference type="EMBL" id="MBC9225612.1"/>
    </source>
</evidence>
<keyword evidence="3" id="KW-0540">Nuclease</keyword>
<dbReference type="RefSeq" id="WP_187768753.1">
    <property type="nucleotide sequence ID" value="NZ_JACTVM010000001.1"/>
</dbReference>
<sequence>MRIRAAILALLLLPLAGCELFDQLSDAVDDTEAVAPAPSYSPSTAREQLPALRVAERRPAGVPDYSRREFGTAWKDVDGNGCNQRDDVLLRDAVPGTTVVQVQRSCPHDVLAGTWVDPYSGAQLTFTDLKDQRQAQAIQIDHVVPLAEAWLSGAHAWPAERRERFANDLGVLLASDGPTNASKGSGDPAAWRPKGPFQCAYATHWIDVKHRWQLAVDRSEARALTEMLATCDPS</sequence>
<dbReference type="AlphaFoldDB" id="A0A8I0EUJ2"/>
<feature type="signal peptide" evidence="1">
    <location>
        <begin position="1"/>
        <end position="21"/>
    </location>
</feature>
<comment type="caution">
    <text evidence="3">The sequence shown here is derived from an EMBL/GenBank/DDBJ whole genome shotgun (WGS) entry which is preliminary data.</text>
</comment>